<feature type="domain" description="VTC" evidence="1">
    <location>
        <begin position="74"/>
        <end position="275"/>
    </location>
</feature>
<dbReference type="AlphaFoldDB" id="E1RH37"/>
<gene>
    <name evidence="2" type="ordered locus">Mpet_0487</name>
</gene>
<dbReference type="Pfam" id="PF09359">
    <property type="entry name" value="VTC"/>
    <property type="match status" value="1"/>
</dbReference>
<evidence type="ECO:0000313" key="3">
    <source>
        <dbReference type="Proteomes" id="UP000006565"/>
    </source>
</evidence>
<proteinExistence type="predicted"/>
<protein>
    <submittedName>
        <fullName evidence="2">VTC domain protein</fullName>
    </submittedName>
</protein>
<dbReference type="Gene3D" id="3.20.100.30">
    <property type="entry name" value="VTC, catalytic tunnel domain"/>
    <property type="match status" value="1"/>
</dbReference>
<dbReference type="HOGENOM" id="CLU_068202_1_0_2"/>
<dbReference type="Proteomes" id="UP000006565">
    <property type="component" value="Chromosome"/>
</dbReference>
<dbReference type="KEGG" id="mpi:Mpet_0487"/>
<dbReference type="STRING" id="679926.Mpet_0487"/>
<accession>E1RH37</accession>
<dbReference type="EMBL" id="CP002117">
    <property type="protein sequence ID" value="ADN35261.1"/>
    <property type="molecule type" value="Genomic_DNA"/>
</dbReference>
<keyword evidence="3" id="KW-1185">Reference proteome</keyword>
<dbReference type="eggNOG" id="arCOG06764">
    <property type="taxonomic scope" value="Archaea"/>
</dbReference>
<dbReference type="InterPro" id="IPR042267">
    <property type="entry name" value="VTC_sf"/>
</dbReference>
<dbReference type="CDD" id="cd07750">
    <property type="entry name" value="PolyPPase_VTC_like"/>
    <property type="match status" value="1"/>
</dbReference>
<name>E1RH37_METP4</name>
<dbReference type="InterPro" id="IPR018966">
    <property type="entry name" value="VTC_domain"/>
</dbReference>
<evidence type="ECO:0000313" key="2">
    <source>
        <dbReference type="EMBL" id="ADN35261.1"/>
    </source>
</evidence>
<sequence length="301" mass="35093">MYTMTAQILQRGGHCGYDMNTRGSILMNRNDMDTYRKTDDEANILNGKISSAIEGYEQITLEELKNSDASLMSRKESKYLMTFDQCLELISGLDGDYMILDVDECKMSGYETEYYDDDSFTSYHQHHNGKANRYKLRARHYLSSDEYYIEVKEKKNTGVTVKNRIEISESSEMSEEEYDRFLRMSFPFDYHEFHPVISVEYKRVTLVSKKMNERITLDFDLTFKNSEKVYSFPAVVIGEVKMDKSITSSKALTYIRTLGIRERSFSKYCIGVSLIYSHLKHNRFKPNLLFLSRISGSEAIC</sequence>
<evidence type="ECO:0000259" key="1">
    <source>
        <dbReference type="Pfam" id="PF09359"/>
    </source>
</evidence>
<organism evidence="2 3">
    <name type="scientific">Methanolacinia petrolearia (strain DSM 11571 / OCM 486 / SEBR 4847)</name>
    <name type="common">Methanoplanus petrolearius</name>
    <dbReference type="NCBI Taxonomy" id="679926"/>
    <lineage>
        <taxon>Archaea</taxon>
        <taxon>Methanobacteriati</taxon>
        <taxon>Methanobacteriota</taxon>
        <taxon>Stenosarchaea group</taxon>
        <taxon>Methanomicrobia</taxon>
        <taxon>Methanomicrobiales</taxon>
        <taxon>Methanomicrobiaceae</taxon>
        <taxon>Methanolacinia</taxon>
    </lineage>
</organism>
<reference evidence="2 3" key="1">
    <citation type="journal article" date="2010" name="Stand. Genomic Sci.">
        <title>Complete genome sequence of Methanoplanus petrolearius type strain (SEBR 4847).</title>
        <authorList>
            <person name="Brambilla E."/>
            <person name="Djao O.D."/>
            <person name="Daligault H."/>
            <person name="Lapidus A."/>
            <person name="Lucas S."/>
            <person name="Hammon N."/>
            <person name="Nolan M."/>
            <person name="Tice H."/>
            <person name="Cheng J.F."/>
            <person name="Han C."/>
            <person name="Tapia R."/>
            <person name="Goodwin L."/>
            <person name="Pitluck S."/>
            <person name="Liolios K."/>
            <person name="Ivanova N."/>
            <person name="Mavromatis K."/>
            <person name="Mikhailova N."/>
            <person name="Pati A."/>
            <person name="Chen A."/>
            <person name="Palaniappan K."/>
            <person name="Land M."/>
            <person name="Hauser L."/>
            <person name="Chang Y.J."/>
            <person name="Jeffries C.D."/>
            <person name="Rohde M."/>
            <person name="Spring S."/>
            <person name="Sikorski J."/>
            <person name="Goker M."/>
            <person name="Woyke T."/>
            <person name="Bristow J."/>
            <person name="Eisen J.A."/>
            <person name="Markowitz V."/>
            <person name="Hugenholtz P."/>
            <person name="Kyrpides N.C."/>
            <person name="Klenk H.P."/>
        </authorList>
    </citation>
    <scope>NUCLEOTIDE SEQUENCE [LARGE SCALE GENOMIC DNA]</scope>
    <source>
        <strain evidence="3">DSM 11571 / OCM 486 / SEBR 4847</strain>
    </source>
</reference>
<dbReference type="GO" id="GO:0006799">
    <property type="term" value="P:polyphosphate biosynthetic process"/>
    <property type="evidence" value="ECO:0007669"/>
    <property type="project" value="UniProtKB-ARBA"/>
</dbReference>